<dbReference type="InterPro" id="IPR013096">
    <property type="entry name" value="Cupin_2"/>
</dbReference>
<dbReference type="Pfam" id="PF01381">
    <property type="entry name" value="HTH_3"/>
    <property type="match status" value="1"/>
</dbReference>
<dbReference type="InterPro" id="IPR010982">
    <property type="entry name" value="Lambda_DNA-bd_dom_sf"/>
</dbReference>
<name>A0A6L9Y3J3_9MICO</name>
<reference evidence="3 4" key="1">
    <citation type="journal article" date="2014" name="J. Microbiol.">
        <title>Diaminobutyricibacter tongyongensis gen. nov., sp. nov. and Homoserinibacter gongjuensis gen. nov., sp. nov. belong to the family Microbacteriaceae.</title>
        <authorList>
            <person name="Kim S.J."/>
            <person name="Ahn J.H."/>
            <person name="Weon H.Y."/>
            <person name="Hamada M."/>
            <person name="Suzuki K."/>
            <person name="Kwon S.W."/>
        </authorList>
    </citation>
    <scope>NUCLEOTIDE SEQUENCE [LARGE SCALE GENOMIC DNA]</scope>
    <source>
        <strain evidence="3 4">NBRC 108724</strain>
    </source>
</reference>
<evidence type="ECO:0000256" key="1">
    <source>
        <dbReference type="ARBA" id="ARBA00023125"/>
    </source>
</evidence>
<comment type="caution">
    <text evidence="3">The sequence shown here is derived from an EMBL/GenBank/DDBJ whole genome shotgun (WGS) entry which is preliminary data.</text>
</comment>
<dbReference type="InterPro" id="IPR014710">
    <property type="entry name" value="RmlC-like_jellyroll"/>
</dbReference>
<accession>A0A6L9Y3J3</accession>
<evidence type="ECO:0000313" key="3">
    <source>
        <dbReference type="EMBL" id="NEN07818.1"/>
    </source>
</evidence>
<dbReference type="PANTHER" id="PTHR46797">
    <property type="entry name" value="HTH-TYPE TRANSCRIPTIONAL REGULATOR"/>
    <property type="match status" value="1"/>
</dbReference>
<dbReference type="Gene3D" id="1.10.260.40">
    <property type="entry name" value="lambda repressor-like DNA-binding domains"/>
    <property type="match status" value="1"/>
</dbReference>
<sequence length="202" mass="22057">MSKTESDSRPGASLEVILEGIGDTVRARRKAQGLTLSAMTQRTGLSTAIISQVERGLANPSFSTLAQIAHGLDIPVGELFAQQPVARSPVVRKSDRRDLLSTVAEARGRTVFELLSPDLHGTLEALWVETPPGHDSSDTPFTHRGEEFGIVISGKKEVFIDGEKYLLEQGDSITFNSTIPHWYKNTSDEVCTAIWVISPPSW</sequence>
<dbReference type="InterPro" id="IPR011051">
    <property type="entry name" value="RmlC_Cupin_sf"/>
</dbReference>
<dbReference type="InterPro" id="IPR001387">
    <property type="entry name" value="Cro/C1-type_HTH"/>
</dbReference>
<proteinExistence type="predicted"/>
<dbReference type="Gene3D" id="2.60.120.10">
    <property type="entry name" value="Jelly Rolls"/>
    <property type="match status" value="1"/>
</dbReference>
<dbReference type="GO" id="GO:0003677">
    <property type="term" value="F:DNA binding"/>
    <property type="evidence" value="ECO:0007669"/>
    <property type="project" value="UniProtKB-KW"/>
</dbReference>
<dbReference type="SUPFAM" id="SSF47413">
    <property type="entry name" value="lambda repressor-like DNA-binding domains"/>
    <property type="match status" value="1"/>
</dbReference>
<dbReference type="CDD" id="cd02209">
    <property type="entry name" value="cupin_XRE_C"/>
    <property type="match status" value="1"/>
</dbReference>
<dbReference type="Pfam" id="PF07883">
    <property type="entry name" value="Cupin_2"/>
    <property type="match status" value="1"/>
</dbReference>
<dbReference type="PROSITE" id="PS50943">
    <property type="entry name" value="HTH_CROC1"/>
    <property type="match status" value="1"/>
</dbReference>
<dbReference type="GO" id="GO:0005829">
    <property type="term" value="C:cytosol"/>
    <property type="evidence" value="ECO:0007669"/>
    <property type="project" value="TreeGrafter"/>
</dbReference>
<dbReference type="SMART" id="SM00530">
    <property type="entry name" value="HTH_XRE"/>
    <property type="match status" value="1"/>
</dbReference>
<keyword evidence="4" id="KW-1185">Reference proteome</keyword>
<gene>
    <name evidence="3" type="ORF">G3T36_18335</name>
</gene>
<dbReference type="InterPro" id="IPR050807">
    <property type="entry name" value="TransReg_Diox_bact_type"/>
</dbReference>
<dbReference type="RefSeq" id="WP_163291303.1">
    <property type="nucleotide sequence ID" value="NZ_JAAGWY010000005.1"/>
</dbReference>
<evidence type="ECO:0000313" key="4">
    <source>
        <dbReference type="Proteomes" id="UP000474967"/>
    </source>
</evidence>
<dbReference type="Proteomes" id="UP000474967">
    <property type="component" value="Unassembled WGS sequence"/>
</dbReference>
<evidence type="ECO:0000259" key="2">
    <source>
        <dbReference type="PROSITE" id="PS50943"/>
    </source>
</evidence>
<feature type="domain" description="HTH cro/C1-type" evidence="2">
    <location>
        <begin position="25"/>
        <end position="79"/>
    </location>
</feature>
<dbReference type="CDD" id="cd00093">
    <property type="entry name" value="HTH_XRE"/>
    <property type="match status" value="1"/>
</dbReference>
<keyword evidence="1" id="KW-0238">DNA-binding</keyword>
<dbReference type="GO" id="GO:0003700">
    <property type="term" value="F:DNA-binding transcription factor activity"/>
    <property type="evidence" value="ECO:0007669"/>
    <property type="project" value="TreeGrafter"/>
</dbReference>
<dbReference type="EMBL" id="JAAGWY010000005">
    <property type="protein sequence ID" value="NEN07818.1"/>
    <property type="molecule type" value="Genomic_DNA"/>
</dbReference>
<protein>
    <submittedName>
        <fullName evidence="3">Cupin domain-containing protein</fullName>
    </submittedName>
</protein>
<organism evidence="3 4">
    <name type="scientific">Leifsonia tongyongensis</name>
    <dbReference type="NCBI Taxonomy" id="1268043"/>
    <lineage>
        <taxon>Bacteria</taxon>
        <taxon>Bacillati</taxon>
        <taxon>Actinomycetota</taxon>
        <taxon>Actinomycetes</taxon>
        <taxon>Micrococcales</taxon>
        <taxon>Microbacteriaceae</taxon>
        <taxon>Leifsonia</taxon>
    </lineage>
</organism>
<dbReference type="PANTHER" id="PTHR46797:SF1">
    <property type="entry name" value="METHYLPHOSPHONATE SYNTHASE"/>
    <property type="match status" value="1"/>
</dbReference>
<dbReference type="AlphaFoldDB" id="A0A6L9Y3J3"/>
<dbReference type="SUPFAM" id="SSF51182">
    <property type="entry name" value="RmlC-like cupins"/>
    <property type="match status" value="1"/>
</dbReference>